<dbReference type="SUPFAM" id="SSF140453">
    <property type="entry name" value="EsxAB dimer-like"/>
    <property type="match status" value="1"/>
</dbReference>
<reference evidence="2" key="1">
    <citation type="journal article" date="2019" name="Int. J. Syst. Evol. Microbiol.">
        <title>The Global Catalogue of Microorganisms (GCM) 10K type strain sequencing project: providing services to taxonomists for standard genome sequencing and annotation.</title>
        <authorList>
            <consortium name="The Broad Institute Genomics Platform"/>
            <consortium name="The Broad Institute Genome Sequencing Center for Infectious Disease"/>
            <person name="Wu L."/>
            <person name="Ma J."/>
        </authorList>
    </citation>
    <scope>NUCLEOTIDE SEQUENCE [LARGE SCALE GENOMIC DNA]</scope>
    <source>
        <strain evidence="2">CGMCC 4.7330</strain>
    </source>
</reference>
<comment type="caution">
    <text evidence="1">The sequence shown here is derived from an EMBL/GenBank/DDBJ whole genome shotgun (WGS) entry which is preliminary data.</text>
</comment>
<sequence length="121" mass="12245">MATLMNVSPESIQASAGKTAAGLGELESHLKGLSGAQDELYAAVQGQTGDAIYQAMSQAYTSGKALAGTLQEIVDAMTAVGANFDAADLDSAGQFYRDLGTDGKLDTGAGFGGGSKLNMNF</sequence>
<gene>
    <name evidence="1" type="ORF">ACFO0B_13825</name>
</gene>
<dbReference type="Gene3D" id="1.10.287.1060">
    <property type="entry name" value="ESAT-6-like"/>
    <property type="match status" value="1"/>
</dbReference>
<organism evidence="1 2">
    <name type="scientific">Nocardia jiangsuensis</name>
    <dbReference type="NCBI Taxonomy" id="1691563"/>
    <lineage>
        <taxon>Bacteria</taxon>
        <taxon>Bacillati</taxon>
        <taxon>Actinomycetota</taxon>
        <taxon>Actinomycetes</taxon>
        <taxon>Mycobacteriales</taxon>
        <taxon>Nocardiaceae</taxon>
        <taxon>Nocardia</taxon>
    </lineage>
</organism>
<accession>A0ABV8DTL1</accession>
<proteinExistence type="predicted"/>
<dbReference type="Proteomes" id="UP001595696">
    <property type="component" value="Unassembled WGS sequence"/>
</dbReference>
<dbReference type="RefSeq" id="WP_378612802.1">
    <property type="nucleotide sequence ID" value="NZ_JBHSAX010000013.1"/>
</dbReference>
<evidence type="ECO:0000313" key="1">
    <source>
        <dbReference type="EMBL" id="MFC3963069.1"/>
    </source>
</evidence>
<keyword evidence="2" id="KW-1185">Reference proteome</keyword>
<protein>
    <submittedName>
        <fullName evidence="1">WXG100 family type VII secretion target</fullName>
    </submittedName>
</protein>
<name>A0ABV8DTL1_9NOCA</name>
<dbReference type="Pfam" id="PF06013">
    <property type="entry name" value="WXG100"/>
    <property type="match status" value="1"/>
</dbReference>
<dbReference type="InterPro" id="IPR010310">
    <property type="entry name" value="T7SS_ESAT-6-like"/>
</dbReference>
<evidence type="ECO:0000313" key="2">
    <source>
        <dbReference type="Proteomes" id="UP001595696"/>
    </source>
</evidence>
<dbReference type="InterPro" id="IPR036689">
    <property type="entry name" value="ESAT-6-like_sf"/>
</dbReference>
<dbReference type="EMBL" id="JBHSAX010000013">
    <property type="protein sequence ID" value="MFC3963069.1"/>
    <property type="molecule type" value="Genomic_DNA"/>
</dbReference>